<dbReference type="PROSITE" id="PS00108">
    <property type="entry name" value="PROTEIN_KINASE_ST"/>
    <property type="match status" value="1"/>
</dbReference>
<dbReference type="GO" id="GO:0005829">
    <property type="term" value="C:cytosol"/>
    <property type="evidence" value="ECO:0007669"/>
    <property type="project" value="TreeGrafter"/>
</dbReference>
<evidence type="ECO:0000256" key="3">
    <source>
        <dbReference type="ARBA" id="ARBA00022777"/>
    </source>
</evidence>
<evidence type="ECO:0000313" key="9">
    <source>
        <dbReference type="Proteomes" id="UP000236333"/>
    </source>
</evidence>
<sequence>MARPSTRRTVGCWEIDEVIGSGSFAIVWKARHVATGELAAVKEILTDKLNRKLQESLNSEIAVLQRVKHANIVGLLDLYKEPGKIFLVLEFCGGGDLAHHLTPRRGLRSRAAARDMLRQMAEGLKIMRQHNIIHRDLKPQNLLLSDTGPSPTLKIADFGFARSLQPAGLAETLCGSPLYMAPEVLQLHKYDAKADLWSVGTILFELLAGKPPFNGANHLQLVQNIERGDAVLPEPLARTLSPACRQLLHQLLRRNPVERISFDELFAHPFLLGEGAAAAAAAAASSGGGAASSGSASSNGGGGGWLEGGGAAAGAGHLQLQQRRHQPVSQGAVRFVQPTWNGNPVHPAFQGGAPPPPSAAPPQQQPQLPQQQCRAPAPGSGVAGLEPGAALNVRELTRSPSPRIVAAAAAMASAMMADGADAGPSPGGAAFGAAAGPPGGPTASPLHPAASPLHPAAATQWAVSAGGGSAATCVGGGCDGSGAANLEDSTDSDYVVVSSPSAVQRPPQQAAAAAAVPRTLHPAMAVAGGSRGGSAGGAAPGEAAAAWQQQQPYGMLMPQQHAQHHAQPLPQHPLLALQAQLSPIAAATLPPSSGSPYGAAAAAATGAGRTLPLRASAVGGPPEGGSEGDLLQRVVHWLLDSARLRCSALLDLEAEVRQGGDMLYGGGGFGPLGGFGASGFDGGGAASAAGLAEEAAAAIGTLLVACRLLAAALGGALDGGGLGGSAGASVAGDRGRTVAAAAGPLAAAAAGSIAGGGDASGAASLVASLHADLPPGAAAPAGEEAAAAASLTGLAALARSALLALDEHLSGTVGQLLHPSGPPPSAASLLRAGDPPPASASSPLVPCAVDTLMAVAVRHSRAAAGEEMLGNAGGAVDQYGRAADVLAFLLAAPPPAPSPSPLDSVRPPLAPHDRQRLLKYYAAVRLRQAAAQAAAATAAAGVVGGALPPYNRSGEPPMGYQAYGHGNHHHPAQPPVPYHQQHQQQTQYSGATPSYGMSPYPPPDHRHGFTPQYHGGPAVPPAPGAAASAAAYGHGGRGQSYGAHAYGPPVY</sequence>
<feature type="compositionally biased region" description="Low complexity" evidence="6">
    <location>
        <begin position="365"/>
        <end position="378"/>
    </location>
</feature>
<organism evidence="8 9">
    <name type="scientific">Tetrabaena socialis</name>
    <dbReference type="NCBI Taxonomy" id="47790"/>
    <lineage>
        <taxon>Eukaryota</taxon>
        <taxon>Viridiplantae</taxon>
        <taxon>Chlorophyta</taxon>
        <taxon>core chlorophytes</taxon>
        <taxon>Chlorophyceae</taxon>
        <taxon>CS clade</taxon>
        <taxon>Chlamydomonadales</taxon>
        <taxon>Tetrabaenaceae</taxon>
        <taxon>Tetrabaena</taxon>
    </lineage>
</organism>
<dbReference type="InterPro" id="IPR011009">
    <property type="entry name" value="Kinase-like_dom_sf"/>
</dbReference>
<dbReference type="GO" id="GO:0016020">
    <property type="term" value="C:membrane"/>
    <property type="evidence" value="ECO:0007669"/>
    <property type="project" value="TreeGrafter"/>
</dbReference>
<dbReference type="GO" id="GO:0004674">
    <property type="term" value="F:protein serine/threonine kinase activity"/>
    <property type="evidence" value="ECO:0007669"/>
    <property type="project" value="InterPro"/>
</dbReference>
<feature type="compositionally biased region" description="Pro residues" evidence="6">
    <location>
        <begin position="353"/>
        <end position="364"/>
    </location>
</feature>
<dbReference type="Gene3D" id="1.10.510.10">
    <property type="entry name" value="Transferase(Phosphotransferase) domain 1"/>
    <property type="match status" value="1"/>
</dbReference>
<accession>A0A2J7ZKF4</accession>
<keyword evidence="1" id="KW-0808">Transferase</keyword>
<comment type="caution">
    <text evidence="8">The sequence shown here is derived from an EMBL/GenBank/DDBJ whole genome shotgun (WGS) entry which is preliminary data.</text>
</comment>
<evidence type="ECO:0000256" key="1">
    <source>
        <dbReference type="ARBA" id="ARBA00022679"/>
    </source>
</evidence>
<dbReference type="PROSITE" id="PS00107">
    <property type="entry name" value="PROTEIN_KINASE_ATP"/>
    <property type="match status" value="1"/>
</dbReference>
<protein>
    <submittedName>
        <fullName evidence="8">Serine/threonine-protein kinase atg1</fullName>
    </submittedName>
</protein>
<evidence type="ECO:0000259" key="7">
    <source>
        <dbReference type="PROSITE" id="PS50011"/>
    </source>
</evidence>
<dbReference type="GO" id="GO:0005776">
    <property type="term" value="C:autophagosome"/>
    <property type="evidence" value="ECO:0007669"/>
    <property type="project" value="TreeGrafter"/>
</dbReference>
<dbReference type="SUPFAM" id="SSF56112">
    <property type="entry name" value="Protein kinase-like (PK-like)"/>
    <property type="match status" value="1"/>
</dbReference>
<evidence type="ECO:0000256" key="5">
    <source>
        <dbReference type="PROSITE-ProRule" id="PRU10141"/>
    </source>
</evidence>
<dbReference type="GO" id="GO:0005524">
    <property type="term" value="F:ATP binding"/>
    <property type="evidence" value="ECO:0007669"/>
    <property type="project" value="UniProtKB-UniRule"/>
</dbReference>
<dbReference type="InterPro" id="IPR045269">
    <property type="entry name" value="Atg1-like"/>
</dbReference>
<keyword evidence="4 5" id="KW-0067">ATP-binding</keyword>
<dbReference type="PROSITE" id="PS50011">
    <property type="entry name" value="PROTEIN_KINASE_DOM"/>
    <property type="match status" value="1"/>
</dbReference>
<dbReference type="SMART" id="SM00220">
    <property type="entry name" value="S_TKc"/>
    <property type="match status" value="1"/>
</dbReference>
<keyword evidence="9" id="KW-1185">Reference proteome</keyword>
<keyword evidence="2 5" id="KW-0547">Nucleotide-binding</keyword>
<dbReference type="FunFam" id="1.10.510.10:FF:000571">
    <property type="entry name" value="Maternal embryonic leucine zipper kinase"/>
    <property type="match status" value="1"/>
</dbReference>
<dbReference type="PANTHER" id="PTHR24348:SF22">
    <property type="entry name" value="NON-SPECIFIC SERINE_THREONINE PROTEIN KINASE"/>
    <property type="match status" value="1"/>
</dbReference>
<reference evidence="8 9" key="1">
    <citation type="journal article" date="2017" name="Mol. Biol. Evol.">
        <title>The 4-celled Tetrabaena socialis nuclear genome reveals the essential components for genetic control of cell number at the origin of multicellularity in the volvocine lineage.</title>
        <authorList>
            <person name="Featherston J."/>
            <person name="Arakaki Y."/>
            <person name="Hanschen E.R."/>
            <person name="Ferris P.J."/>
            <person name="Michod R.E."/>
            <person name="Olson B.J.S.C."/>
            <person name="Nozaki H."/>
            <person name="Durand P.M."/>
        </authorList>
    </citation>
    <scope>NUCLEOTIDE SEQUENCE [LARGE SCALE GENOMIC DNA]</scope>
    <source>
        <strain evidence="8 9">NIES-571</strain>
    </source>
</reference>
<evidence type="ECO:0000256" key="2">
    <source>
        <dbReference type="ARBA" id="ARBA00022741"/>
    </source>
</evidence>
<dbReference type="Proteomes" id="UP000236333">
    <property type="component" value="Unassembled WGS sequence"/>
</dbReference>
<keyword evidence="3 8" id="KW-0418">Kinase</keyword>
<dbReference type="OrthoDB" id="346907at2759"/>
<evidence type="ECO:0000256" key="6">
    <source>
        <dbReference type="SAM" id="MobiDB-lite"/>
    </source>
</evidence>
<dbReference type="AlphaFoldDB" id="A0A2J7ZKF4"/>
<feature type="region of interest" description="Disordered" evidence="6">
    <location>
        <begin position="956"/>
        <end position="1038"/>
    </location>
</feature>
<dbReference type="GO" id="GO:0000407">
    <property type="term" value="C:phagophore assembly site"/>
    <property type="evidence" value="ECO:0007669"/>
    <property type="project" value="TreeGrafter"/>
</dbReference>
<dbReference type="InterPro" id="IPR000719">
    <property type="entry name" value="Prot_kinase_dom"/>
</dbReference>
<evidence type="ECO:0000313" key="8">
    <source>
        <dbReference type="EMBL" id="PNH00743.1"/>
    </source>
</evidence>
<evidence type="ECO:0000256" key="4">
    <source>
        <dbReference type="ARBA" id="ARBA00022840"/>
    </source>
</evidence>
<dbReference type="PANTHER" id="PTHR24348">
    <property type="entry name" value="SERINE/THREONINE-PROTEIN KINASE UNC-51-RELATED"/>
    <property type="match status" value="1"/>
</dbReference>
<feature type="region of interest" description="Disordered" evidence="6">
    <location>
        <begin position="337"/>
        <end position="386"/>
    </location>
</feature>
<dbReference type="InterPro" id="IPR017441">
    <property type="entry name" value="Protein_kinase_ATP_BS"/>
</dbReference>
<dbReference type="EMBL" id="PGGS01001193">
    <property type="protein sequence ID" value="PNH00743.1"/>
    <property type="molecule type" value="Genomic_DNA"/>
</dbReference>
<feature type="domain" description="Protein kinase" evidence="7">
    <location>
        <begin position="13"/>
        <end position="271"/>
    </location>
</feature>
<feature type="compositionally biased region" description="Low complexity" evidence="6">
    <location>
        <begin position="978"/>
        <end position="987"/>
    </location>
</feature>
<dbReference type="InterPro" id="IPR008271">
    <property type="entry name" value="Ser/Thr_kinase_AS"/>
</dbReference>
<dbReference type="Pfam" id="PF00069">
    <property type="entry name" value="Pkinase"/>
    <property type="match status" value="1"/>
</dbReference>
<name>A0A2J7ZKF4_9CHLO</name>
<feature type="region of interest" description="Disordered" evidence="6">
    <location>
        <begin position="814"/>
        <end position="837"/>
    </location>
</feature>
<dbReference type="CDD" id="cd14009">
    <property type="entry name" value="STKc_ATG1_ULK_like"/>
    <property type="match status" value="1"/>
</dbReference>
<dbReference type="GO" id="GO:0010506">
    <property type="term" value="P:regulation of autophagy"/>
    <property type="evidence" value="ECO:0007669"/>
    <property type="project" value="InterPro"/>
</dbReference>
<dbReference type="GO" id="GO:0000045">
    <property type="term" value="P:autophagosome assembly"/>
    <property type="evidence" value="ECO:0007669"/>
    <property type="project" value="TreeGrafter"/>
</dbReference>
<feature type="binding site" evidence="5">
    <location>
        <position position="42"/>
    </location>
    <ligand>
        <name>ATP</name>
        <dbReference type="ChEBI" id="CHEBI:30616"/>
    </ligand>
</feature>
<gene>
    <name evidence="8" type="ORF">TSOC_013415</name>
</gene>
<proteinExistence type="predicted"/>